<evidence type="ECO:0000256" key="3">
    <source>
        <dbReference type="ARBA" id="ARBA00022598"/>
    </source>
</evidence>
<protein>
    <recommendedName>
        <fullName evidence="4">Carrier domain-containing protein</fullName>
    </recommendedName>
</protein>
<dbReference type="InterPro" id="IPR009081">
    <property type="entry name" value="PP-bd_ACP"/>
</dbReference>
<dbReference type="Pfam" id="PF00501">
    <property type="entry name" value="AMP-binding"/>
    <property type="match status" value="2"/>
</dbReference>
<dbReference type="CDD" id="cd19542">
    <property type="entry name" value="CT_NRPS-like"/>
    <property type="match status" value="1"/>
</dbReference>
<dbReference type="GO" id="GO:0044550">
    <property type="term" value="P:secondary metabolite biosynthetic process"/>
    <property type="evidence" value="ECO:0007669"/>
    <property type="project" value="TreeGrafter"/>
</dbReference>
<dbReference type="CDD" id="cd19534">
    <property type="entry name" value="E_NRPS"/>
    <property type="match status" value="1"/>
</dbReference>
<dbReference type="PROSITE" id="PS00012">
    <property type="entry name" value="PHOSPHOPANTETHEINE"/>
    <property type="match status" value="1"/>
</dbReference>
<dbReference type="Gene3D" id="3.40.50.12780">
    <property type="entry name" value="N-terminal domain of ligase-like"/>
    <property type="match status" value="2"/>
</dbReference>
<dbReference type="GO" id="GO:0005737">
    <property type="term" value="C:cytoplasm"/>
    <property type="evidence" value="ECO:0007669"/>
    <property type="project" value="TreeGrafter"/>
</dbReference>
<sequence>MSDGTLSPLEDPMSLREYQKHKCKQILTPGIEQPCLERDAFVGDPGSSNIPGSKLKTMDEIAKRVLAAHLCDVQGYQIERILPSTPLQQGIMALSLQNPGDYMSSKAFQISDQVDLAQFIETLKQMISANAILRTRLVSMDGGIMQIVLTSENSCMVSAWNAEKDIPQFIVKVLGQPLSRFIIHEDKLQRKRYLFWNMHHAICDGWTMDLLLAELKQRHLQQDVVALEDMTLFTKYIIDKDDAAERHFWIEQFEGYQSQTFPITTLRTASPDNTIYSHIGSSDWVLPEFTSATILRAAWGVTIANASNSADVAFGAVVSGRHAPVPRIGFMAGPAIATIPIRVRIDEQASVRHLLNLVQSQAAEMIAYEQTGLQQIALFSKEASSACQFKTLLVIQPPSSTNEDASQDFMREVDSTREHPNRIVADYTYPIVMECQLEEDGAELRISFDSKVITCQQIEYLLSNFRSTAQRLFDQRGMDQPLINAMDKHWNLYHIWDLNTIVPASQDICVHNLISKVVDSNPFAQAICAWDGDLTYRSLDDISTNLAQRLLEYNATNTIVSLFIDKSKWMPVAALAVMKAGGTSLAIDTSLPEERCRKIVHQARSTLVLTSAKKRSFAERIWNGGRILTVDDEETVDGASIAELPDVKPTNLLYINYTSGSTGEPKGVMISHRAFSSAIHFQQKPLGYSSSSRVLDFSSCAFDASWSNMLHALTSGGCLCIPSIPERDNDLAGCIERYKVTTADLTPSIARIVDRTALSSLSTLILGGEPVLFSDTILASSNTRTINVYGPAECTPTATYSYVSPDNVSIGTGAGLCTWVIDVETNKIAQFGDIGELWLEGPLLGEGYLYDTIRTNEKFIANPPWLVAGIPDGPYRAGRLGRSGRVYRTGDLVRYSHDGNLVFVGRRDTQIKLRGQRIELEGVEREVVSALKPISGFSVQAAVELAEDSSGRNAQLIAFITITDNSDSPISTKNHHDLVKEASDGVQDRLEQRIPAFMVPLAYLSLPEMPTGITKKLDRSRLRTMACEFLLQDRLVEKGQNPVMPLNPTEAVMNDVLMSVLNLSKHDMTLDRGFIRLGGDSISAMQVVSKARLRGLNFRVSELLQARSIREIASQCQLVEVESNNGKLLTVDDTDVSTKAFVLSPIQMMFFEAYPDGLNHFNQSFVVEIRRQLSGPTIHEAVQALVSRHPMLRARFKRDPSNHQWIQIIDQDIPTSFAFERHCVSHSEEILHIAQSRQKAFDLENGPVFACDIFDTAEDNLTVILAAHHAVIDLVSWRILLGDLEDFITHGRLIIPPSDSFQKWCNQQALSGQSLSPFDVLPSSIPTPQLDYWGLSPLENTFEDCRTFSMQFNEEVTKALFTDCNEYLGTEPVDILTGVLAYSFIQIFQDREMPAVFIEGHGREAFDETSNLDTSRTVGWFSSLHPRVIPVTKLDTIDHAIRLSKDNRKSTPGKGLPYFLSRHYNSNGRKIFQDHSIPEITLNFIGRFQQLEREGGLIARPSSLNPASLALVEVDPSAQRLTYIEVIGDIEMDQMTISIQVHNKMKHEQKRRQWIEEFSYHLRYVAKEFIRRPRTLTLTDVDMCGLTYDELDRLLNTISGKLNIPLQSITDIYPCSAMQEGILTSLRKAPELYATNTIWRCITAHKSSISILQLERSWKTLVKRHTVLQSIFVLHPGRNTFLQLVIPGSHIITRHIFCGEEDVVSALKGLEQPTFDPLQPPHIFTICQADNGETACRLDIQHTLIDAISLNGITRELKDLYSGEQLATAAPFSNFIRHVQKIPMPQAMAFWMRTLAGLIPCVVQSIQLVLSSGANPKCTYASIVEPPGVTELCKTLAVTRTVFLQVAWSLVLSRFTGQRDVCFGYLAWGRDTPLANIDSIVGPVANILVSRINLDKSIAEVLKHTQEICIRRLEMQHIPLREIQHKLGFSGSQLFNTAISIQNSTKEDEAAGSLELSIESGEDPQEYDLFLSARFQKDTMCLVLEAKEELFSHSAINQISSCLSKAMHYLVSTSSGQARIETSLFDDFFESCVGQGERSTRAYWTKEFAQFQRQSSPKLQMMRHSDVSNRQISSRAIPIKQNTLYQYGLVSITRIAWALLEKSLLQSDETHFGMLTTDCSDLYPVRMNLDFKQRIVDALVGAQQCSSQMQRFEHSSLSYIRSISEQLRGACNFPTVLMIDDRSSLTECPTGEFQDPDGNLEMYALSIHVRLYKSSIVISVTSYGEVLGGISATRLSYQFETVFTQLLDANMHHRCLNAIGIASPQDLKDIWSWNKSVPDSVEACIDDMIQEQAAKTPDAMAIEAWNGTLTYRDLISCSIALADVLLAAGIGQGSVVLLLFEKSVWMPVAALAVMFIGGASLAADITTQPEERLKLIACKTKVEAILCSSDNKNLAVRLGPRVVVVNSELFNSPTNGHHKDRVPVEFKQATWPRSRPFDNLYFITTSGSSGTPKILAVTHASFCAAIKHQRHLLGYTQTSRILDFSSYAFDVWWSNLLNTLTIGATLCIPSADECKNDLSNTITKYRTSLLDLTPSLARHLRGLSGLTTLILGGETVRETDKALGGSGTQVINAYGPAECTPTATICKLGSNAKGELGKGAGACTWLVDPDNYNKLAPIGGIGELALEGPIVNNGYVYDQNNAVKSFITDPRWLTEGIPGTMSARTGVLYLTGDLMKYKLDGSLSFIGRKDNQVKHRGQRIELEEIEYHIGRALEHYEVSIKTLEVIVEVCQREGSEASSLIAFLRLVAKDRSTDDVLKQVTSKIKEELLGSLPIYMLPDVYTSIENVPRFPAGKLDRRAIRALGSALLSKQSTEASKETNIRPVTKAEHLLHSVWADILQRDPLDFGTTQNFFALGGDSIGAIRCVQVLREQDLTCLTVQNFFERPCIRDLASLVGDLGDHEPSTSKDALSKCREFNNTSLEQEMIQVIQEHDRRAQTSHELAAAFEHDEAKSTPICVEHDQELYCLDAPSSLRGTKRKSSLEKVDSSCIQSQLKRQRMAAQSV</sequence>
<dbReference type="GO" id="GO:0016874">
    <property type="term" value="F:ligase activity"/>
    <property type="evidence" value="ECO:0007669"/>
    <property type="project" value="UniProtKB-KW"/>
</dbReference>
<comment type="caution">
    <text evidence="5">The sequence shown here is derived from an EMBL/GenBank/DDBJ whole genome shotgun (WGS) entry which is preliminary data.</text>
</comment>
<dbReference type="GO" id="GO:0043041">
    <property type="term" value="P:amino acid activation for nonribosomal peptide biosynthetic process"/>
    <property type="evidence" value="ECO:0007669"/>
    <property type="project" value="TreeGrafter"/>
</dbReference>
<accession>A0A8H3IQI5</accession>
<dbReference type="FunFam" id="3.30.300.30:FF:000015">
    <property type="entry name" value="Nonribosomal peptide synthase SidD"/>
    <property type="match status" value="2"/>
</dbReference>
<evidence type="ECO:0000313" key="6">
    <source>
        <dbReference type="Proteomes" id="UP000664169"/>
    </source>
</evidence>
<dbReference type="InterPro" id="IPR000873">
    <property type="entry name" value="AMP-dep_synth/lig_dom"/>
</dbReference>
<evidence type="ECO:0000256" key="2">
    <source>
        <dbReference type="ARBA" id="ARBA00022553"/>
    </source>
</evidence>
<dbReference type="Gene3D" id="3.30.300.30">
    <property type="match status" value="2"/>
</dbReference>
<keyword evidence="3" id="KW-0436">Ligase</keyword>
<dbReference type="FunFam" id="3.30.559.10:FF:000016">
    <property type="entry name" value="Nonribosomal peptide synthase Pes1"/>
    <property type="match status" value="1"/>
</dbReference>
<dbReference type="OrthoDB" id="416786at2759"/>
<keyword evidence="1" id="KW-0596">Phosphopantetheine</keyword>
<dbReference type="Gene3D" id="3.30.559.30">
    <property type="entry name" value="Nonribosomal peptide synthetase, condensation domain"/>
    <property type="match status" value="3"/>
</dbReference>
<dbReference type="InterPro" id="IPR023213">
    <property type="entry name" value="CAT-like_dom_sf"/>
</dbReference>
<gene>
    <name evidence="5" type="ORF">GOMPHAMPRED_003415</name>
</gene>
<dbReference type="PANTHER" id="PTHR45527:SF12">
    <property type="entry name" value="NONRIBOSOMAL PEPTIDE SYNTHETASE IVOA"/>
    <property type="match status" value="1"/>
</dbReference>
<keyword evidence="2" id="KW-0597">Phosphoprotein</keyword>
<feature type="domain" description="Carrier" evidence="4">
    <location>
        <begin position="1044"/>
        <end position="1123"/>
    </location>
</feature>
<dbReference type="PANTHER" id="PTHR45527">
    <property type="entry name" value="NONRIBOSOMAL PEPTIDE SYNTHETASE"/>
    <property type="match status" value="1"/>
</dbReference>
<dbReference type="InterPro" id="IPR006162">
    <property type="entry name" value="Ppantetheine_attach_site"/>
</dbReference>
<dbReference type="SUPFAM" id="SSF52777">
    <property type="entry name" value="CoA-dependent acyltransferases"/>
    <property type="match status" value="7"/>
</dbReference>
<evidence type="ECO:0000313" key="5">
    <source>
        <dbReference type="EMBL" id="CAF9923675.1"/>
    </source>
</evidence>
<keyword evidence="6" id="KW-1185">Reference proteome</keyword>
<dbReference type="Proteomes" id="UP000664169">
    <property type="component" value="Unassembled WGS sequence"/>
</dbReference>
<dbReference type="SUPFAM" id="SSF56801">
    <property type="entry name" value="Acetyl-CoA synthetase-like"/>
    <property type="match status" value="2"/>
</dbReference>
<dbReference type="GO" id="GO:0031177">
    <property type="term" value="F:phosphopantetheine binding"/>
    <property type="evidence" value="ECO:0007669"/>
    <property type="project" value="TreeGrafter"/>
</dbReference>
<dbReference type="InterPro" id="IPR045851">
    <property type="entry name" value="AMP-bd_C_sf"/>
</dbReference>
<dbReference type="Gene3D" id="3.30.559.10">
    <property type="entry name" value="Chloramphenicol acetyltransferase-like domain"/>
    <property type="match status" value="3"/>
</dbReference>
<dbReference type="Pfam" id="PF00668">
    <property type="entry name" value="Condensation"/>
    <property type="match status" value="3"/>
</dbReference>
<feature type="domain" description="Carrier" evidence="4">
    <location>
        <begin position="2822"/>
        <end position="2899"/>
    </location>
</feature>
<dbReference type="InterPro" id="IPR020845">
    <property type="entry name" value="AMP-binding_CS"/>
</dbReference>
<dbReference type="CDD" id="cd05918">
    <property type="entry name" value="A_NRPS_SidN3_like"/>
    <property type="match status" value="2"/>
</dbReference>
<dbReference type="FunFam" id="3.30.559.30:FF:000002">
    <property type="entry name" value="Nonribosomal peptide synthase Pes1"/>
    <property type="match status" value="1"/>
</dbReference>
<name>A0A8H3IQI5_9LECA</name>
<dbReference type="SUPFAM" id="SSF47336">
    <property type="entry name" value="ACP-like"/>
    <property type="match status" value="2"/>
</dbReference>
<dbReference type="InterPro" id="IPR042099">
    <property type="entry name" value="ANL_N_sf"/>
</dbReference>
<reference evidence="5" key="1">
    <citation type="submission" date="2021-03" db="EMBL/GenBank/DDBJ databases">
        <authorList>
            <person name="Tagirdzhanova G."/>
        </authorList>
    </citation>
    <scope>NUCLEOTIDE SEQUENCE</scope>
</reference>
<dbReference type="PROSITE" id="PS00455">
    <property type="entry name" value="AMP_BINDING"/>
    <property type="match status" value="2"/>
</dbReference>
<organism evidence="5 6">
    <name type="scientific">Gomphillus americanus</name>
    <dbReference type="NCBI Taxonomy" id="1940652"/>
    <lineage>
        <taxon>Eukaryota</taxon>
        <taxon>Fungi</taxon>
        <taxon>Dikarya</taxon>
        <taxon>Ascomycota</taxon>
        <taxon>Pezizomycotina</taxon>
        <taxon>Lecanoromycetes</taxon>
        <taxon>OSLEUM clade</taxon>
        <taxon>Ostropomycetidae</taxon>
        <taxon>Ostropales</taxon>
        <taxon>Graphidaceae</taxon>
        <taxon>Gomphilloideae</taxon>
        <taxon>Gomphillus</taxon>
    </lineage>
</organism>
<dbReference type="EMBL" id="CAJPDQ010000020">
    <property type="protein sequence ID" value="CAF9923675.1"/>
    <property type="molecule type" value="Genomic_DNA"/>
</dbReference>
<proteinExistence type="predicted"/>
<dbReference type="Pfam" id="PF00550">
    <property type="entry name" value="PP-binding"/>
    <property type="match status" value="2"/>
</dbReference>
<dbReference type="PROSITE" id="PS50075">
    <property type="entry name" value="CARRIER"/>
    <property type="match status" value="2"/>
</dbReference>
<dbReference type="InterPro" id="IPR001242">
    <property type="entry name" value="Condensation_dom"/>
</dbReference>
<evidence type="ECO:0000256" key="1">
    <source>
        <dbReference type="ARBA" id="ARBA00022450"/>
    </source>
</evidence>
<dbReference type="Gene3D" id="1.10.1200.10">
    <property type="entry name" value="ACP-like"/>
    <property type="match status" value="2"/>
</dbReference>
<dbReference type="CDD" id="cd19545">
    <property type="entry name" value="FUM14_C_NRPS-like"/>
    <property type="match status" value="1"/>
</dbReference>
<evidence type="ECO:0000259" key="4">
    <source>
        <dbReference type="PROSITE" id="PS50075"/>
    </source>
</evidence>
<dbReference type="InterPro" id="IPR036736">
    <property type="entry name" value="ACP-like_sf"/>
</dbReference>